<reference evidence="3" key="1">
    <citation type="journal article" date="2019" name="Int. J. Syst. Evol. Microbiol.">
        <title>The Global Catalogue of Microorganisms (GCM) 10K type strain sequencing project: providing services to taxonomists for standard genome sequencing and annotation.</title>
        <authorList>
            <consortium name="The Broad Institute Genomics Platform"/>
            <consortium name="The Broad Institute Genome Sequencing Center for Infectious Disease"/>
            <person name="Wu L."/>
            <person name="Ma J."/>
        </authorList>
    </citation>
    <scope>NUCLEOTIDE SEQUENCE [LARGE SCALE GENOMIC DNA]</scope>
    <source>
        <strain evidence="3">JCM 13852</strain>
    </source>
</reference>
<sequence length="74" mass="7386">MTTSGTSCPSSSRAWARWLLIIVLFSTLIAACVAASKYVTGTGIADAILFAGAAFGATAGLCFAAVGAVTALRN</sequence>
<keyword evidence="1" id="KW-0812">Transmembrane</keyword>
<dbReference type="RefSeq" id="WP_381204651.1">
    <property type="nucleotide sequence ID" value="NZ_JBHSPC010000008.1"/>
</dbReference>
<accession>A0ABW0XGV1</accession>
<name>A0ABW0XGV1_9ACTN</name>
<protein>
    <recommendedName>
        <fullName evidence="4">Lipoprotein</fullName>
    </recommendedName>
</protein>
<comment type="caution">
    <text evidence="2">The sequence shown here is derived from an EMBL/GenBank/DDBJ whole genome shotgun (WGS) entry which is preliminary data.</text>
</comment>
<evidence type="ECO:0000256" key="1">
    <source>
        <dbReference type="SAM" id="Phobius"/>
    </source>
</evidence>
<keyword evidence="1" id="KW-0472">Membrane</keyword>
<evidence type="ECO:0000313" key="3">
    <source>
        <dbReference type="Proteomes" id="UP001596183"/>
    </source>
</evidence>
<feature type="transmembrane region" description="Helical" evidence="1">
    <location>
        <begin position="15"/>
        <end position="35"/>
    </location>
</feature>
<evidence type="ECO:0000313" key="2">
    <source>
        <dbReference type="EMBL" id="MFC5669002.1"/>
    </source>
</evidence>
<keyword evidence="1" id="KW-1133">Transmembrane helix</keyword>
<feature type="transmembrane region" description="Helical" evidence="1">
    <location>
        <begin position="47"/>
        <end position="72"/>
    </location>
</feature>
<evidence type="ECO:0008006" key="4">
    <source>
        <dbReference type="Google" id="ProtNLM"/>
    </source>
</evidence>
<organism evidence="2 3">
    <name type="scientific">Streptomyces incanus</name>
    <dbReference type="NCBI Taxonomy" id="887453"/>
    <lineage>
        <taxon>Bacteria</taxon>
        <taxon>Bacillati</taxon>
        <taxon>Actinomycetota</taxon>
        <taxon>Actinomycetes</taxon>
        <taxon>Kitasatosporales</taxon>
        <taxon>Streptomycetaceae</taxon>
        <taxon>Streptomyces</taxon>
    </lineage>
</organism>
<proteinExistence type="predicted"/>
<dbReference type="Proteomes" id="UP001596183">
    <property type="component" value="Unassembled WGS sequence"/>
</dbReference>
<keyword evidence="3" id="KW-1185">Reference proteome</keyword>
<dbReference type="EMBL" id="JBHSPC010000008">
    <property type="protein sequence ID" value="MFC5669002.1"/>
    <property type="molecule type" value="Genomic_DNA"/>
</dbReference>
<gene>
    <name evidence="2" type="ORF">ACFP2V_02375</name>
</gene>